<feature type="domain" description="CBM6" evidence="4">
    <location>
        <begin position="533"/>
        <end position="663"/>
    </location>
</feature>
<feature type="region of interest" description="Disordered" evidence="2">
    <location>
        <begin position="4885"/>
        <end position="4912"/>
    </location>
</feature>
<evidence type="ECO:0000259" key="4">
    <source>
        <dbReference type="PROSITE" id="PS51175"/>
    </source>
</evidence>
<dbReference type="PROSITE" id="PS51175">
    <property type="entry name" value="CBM6"/>
    <property type="match status" value="12"/>
</dbReference>
<feature type="domain" description="CBM6" evidence="4">
    <location>
        <begin position="1603"/>
        <end position="1753"/>
    </location>
</feature>
<reference evidence="5" key="1">
    <citation type="submission" date="2022-06" db="EMBL/GenBank/DDBJ databases">
        <title>A novel DMS-producing enzyme.</title>
        <authorList>
            <person name="Zhang Y."/>
        </authorList>
    </citation>
    <scope>NUCLEOTIDE SEQUENCE</scope>
    <source>
        <strain evidence="5">RT37</strain>
    </source>
</reference>
<dbReference type="SUPFAM" id="SSF49785">
    <property type="entry name" value="Galactose-binding domain-like"/>
    <property type="match status" value="13"/>
</dbReference>
<dbReference type="Pfam" id="PF03422">
    <property type="entry name" value="CBM_6"/>
    <property type="match status" value="6"/>
</dbReference>
<dbReference type="Pfam" id="PF16990">
    <property type="entry name" value="CBM_35"/>
    <property type="match status" value="2"/>
</dbReference>
<dbReference type="SUPFAM" id="SSF49313">
    <property type="entry name" value="Cadherin-like"/>
    <property type="match status" value="2"/>
</dbReference>
<gene>
    <name evidence="5" type="ORF">NFG58_08375</name>
</gene>
<evidence type="ECO:0000313" key="5">
    <source>
        <dbReference type="EMBL" id="XBO72702.1"/>
    </source>
</evidence>
<dbReference type="InterPro" id="IPR006584">
    <property type="entry name" value="Cellulose-bd_IV"/>
</dbReference>
<feature type="domain" description="CBM6" evidence="4">
    <location>
        <begin position="356"/>
        <end position="502"/>
    </location>
</feature>
<dbReference type="InterPro" id="IPR013783">
    <property type="entry name" value="Ig-like_fold"/>
</dbReference>
<evidence type="ECO:0000256" key="1">
    <source>
        <dbReference type="ARBA" id="ARBA00022729"/>
    </source>
</evidence>
<dbReference type="Pfam" id="PF19077">
    <property type="entry name" value="Big_13"/>
    <property type="match status" value="1"/>
</dbReference>
<dbReference type="GO" id="GO:0007156">
    <property type="term" value="P:homophilic cell adhesion via plasma membrane adhesion molecules"/>
    <property type="evidence" value="ECO:0007669"/>
    <property type="project" value="InterPro"/>
</dbReference>
<feature type="region of interest" description="Disordered" evidence="2">
    <location>
        <begin position="85"/>
        <end position="145"/>
    </location>
</feature>
<feature type="domain" description="Cadherin" evidence="3">
    <location>
        <begin position="1404"/>
        <end position="1490"/>
    </location>
</feature>
<dbReference type="InterPro" id="IPR011041">
    <property type="entry name" value="Quinoprot_gluc/sorb_DH_b-prop"/>
</dbReference>
<dbReference type="RefSeq" id="WP_348827944.1">
    <property type="nucleotide sequence ID" value="NZ_CP098827.1"/>
</dbReference>
<feature type="domain" description="CBM6" evidence="4">
    <location>
        <begin position="3056"/>
        <end position="3228"/>
    </location>
</feature>
<dbReference type="InterPro" id="IPR044016">
    <property type="entry name" value="Big_13"/>
</dbReference>
<dbReference type="CDD" id="cd04080">
    <property type="entry name" value="CBM6_cellulase-like"/>
    <property type="match status" value="4"/>
</dbReference>
<feature type="domain" description="CBM6" evidence="4">
    <location>
        <begin position="1893"/>
        <end position="2016"/>
    </location>
</feature>
<feature type="domain" description="CBM6" evidence="4">
    <location>
        <begin position="3239"/>
        <end position="3367"/>
    </location>
</feature>
<dbReference type="InterPro" id="IPR005084">
    <property type="entry name" value="CBM6"/>
</dbReference>
<dbReference type="GO" id="GO:0005509">
    <property type="term" value="F:calcium ion binding"/>
    <property type="evidence" value="ECO:0007669"/>
    <property type="project" value="InterPro"/>
</dbReference>
<feature type="domain" description="CBM6" evidence="4">
    <location>
        <begin position="4219"/>
        <end position="4360"/>
    </location>
</feature>
<feature type="domain" description="CBM6" evidence="4">
    <location>
        <begin position="2045"/>
        <end position="2175"/>
    </location>
</feature>
<feature type="domain" description="CBM6" evidence="4">
    <location>
        <begin position="183"/>
        <end position="325"/>
    </location>
</feature>
<dbReference type="GO" id="GO:0030246">
    <property type="term" value="F:carbohydrate binding"/>
    <property type="evidence" value="ECO:0007669"/>
    <property type="project" value="InterPro"/>
</dbReference>
<feature type="domain" description="CBM6" evidence="4">
    <location>
        <begin position="4730"/>
        <end position="4861"/>
    </location>
</feature>
<feature type="compositionally biased region" description="Low complexity" evidence="2">
    <location>
        <begin position="4898"/>
        <end position="4912"/>
    </location>
</feature>
<feature type="compositionally biased region" description="Basic and acidic residues" evidence="2">
    <location>
        <begin position="2766"/>
        <end position="2782"/>
    </location>
</feature>
<dbReference type="InterPro" id="IPR002126">
    <property type="entry name" value="Cadherin-like_dom"/>
</dbReference>
<accession>A0AAU7KMF8</accession>
<dbReference type="EMBL" id="CP098827">
    <property type="protein sequence ID" value="XBO72702.1"/>
    <property type="molecule type" value="Genomic_DNA"/>
</dbReference>
<dbReference type="InterPro" id="IPR006644">
    <property type="entry name" value="Cadg"/>
</dbReference>
<dbReference type="InterPro" id="IPR015919">
    <property type="entry name" value="Cadherin-like_sf"/>
</dbReference>
<sequence length="4912" mass="514532">MHDLVVAPHPGQWRDAVEAVRMTWKDAAGAQSVFERFERPFVFDHLPTPQPGKLAMVIDALDGQGQALGGLRAAFDVLIEDAEAASDEEVAGPSGQVEAGQDGEGLEASEQASGDQGIPADAAPASAPGAPAASDSTAPLATPASSSAATPAALSTTPAAALSATPSATPSIVAAAAPIGFSLRIQAEDDDASDGASASIAGDTGIAVVSDPANPDAADAEGNAYVDYGNGVAGGESLTFTFEAPEAGEYDLVLRYAMGDGNRPLRLDVNGELFDRMFDLPATGDDFTNFELTQPVRVTLAQGTNTITLTSNGASGPNIDYLEITAPDPDRYVVQGEDMLLSPAEDVNDSGTNRVATLDSIADFTNGNETFRVGAEGAGYLDWAFDNANATADFTLDVATAGTYTVSVTYATSSPRPLDLILVDGATTTTLGTFAFATTTAPDYYPDDVESDLDAANRPNQSSQWEGWTVETLEVDLAAGSNTLRLGGGYTNGPNVDKIELALVSAAVTNPVIDPLVVQAEDAELGVDNGAATLVRDAENPESGGFVGLRPDYSGTGYVDFGSAPGDSLTFTVNVAEAGDYDLNFRYASNGARPLDLSINGGDASTQAFASTDPNAGNVDPEGFDVWGYQTLTASLQAGDNTITLAIPAGRNNGPNVDRLEVTTAGTGPVGDVEGDEGDDLSFSSASALINADAAASAGFNVTGLDDDIVFVGVSFDGGVNVEEVTPDANGDFSLDLSGQADGPLAASLIAMDAFGNRATRELSLTLDTTADEGADLALSGPVDPVTADDSDAVTFNLAGLDTDADVVEVSFDGGTTRTPVGVDGGSFQLDLSGQDAGTLDVTLYVTDAAGNEASTSTQVTLEADDAPLTVDFSVGAISSYGGNQDNPSQGTGAAVEDAGATLALTDNVWKRVALGESYQITTDTRLTLELSASDTPVSEIIAIGFDLDDNPFNGGNSAYQLAGTQSQGGFVDLRGQGVDDDGDGVVSFTIDLSAHAGTTIDSLVFVNDDDLGAKGSARFSNVTLSEATTGDVNQPPQVVGGGVADLALDEGSTLEVDLAFEDPDGDDLSYRFEVADADGAPVDAAGLAIDGSVLSGSLDGLEPGDYTVTLFADDGQIETSDSFVLTIDNVNDAPVAEPAALEPFFGEVGEAFGQVAIADFAPLFSDPDGDDLTLTVEDLPAGLEVVNGVIQGTPSQGGNFSVTLRATDPGGLSATQVLEFQIEGTDIGDVVTIEAEAFTDLDADNVIATGNASASGNELIRVTSNAPATVGTELAAAGVEPGWYRVTLYVFDETDGEGELTLSIDGNALEARNLSSDSLTSDVVLSDDFGTLVGSGGRGNAGQSGNRKEIVFETPVEITADSLLSLELRGEGGELMRIDSLDFLRIEEPVNNAPTIDGLDDSVSVDENTSAVATLTLDDLDGDALTVTLEGADAALFSFDANTGVLSFVNAPDAELAADANEDGVYELTVIVSDGEDSVSQATLVTVNDVNESLSIGATALAIDENLTEIGSISVLDEDGQPATLTAPVFAITGGVDAPLFTIDPDTGALAFTSARDFELAADANEDNVYEVEVSVSDGDLSTTELVSVTVNDVDEAPFSPLSLQAEDGVVESFDTDPNNTDTQVRDPDNPEANQPTGLRPGFSGTGYLDFGDTPGDNVSWQIDVAQAGQYDISVRYATNTDRPLDLVINGGDPLALAMVSTDPDGTGPEEGFDHWQFETVTVTLEAGSNTIALAIPAGANTGPNIDRIEVTEGGSGPIAEDVSADEDGDLAIVADDDTLDASQLAAAVFNVSGVDDDVTTVEVSFDGGATRTEVTPDASGNITLDLSGQLDDQSGDLTVSLFVTDAAGNEASATEVVSFEDDDVVVAPITLQGEDADIVDVGGTAQGEVTRPVDADNPDDFGNHRPGAVGDAYLDFGSNPGDQITFNVNAVEAGSYTATVRYANGGNAPRPLDLTVNGDDQGQLGFPNATGADAWNEWQTLEVEVDLVEGANTFTLTMPAGATGGPNIDQVVFDFNEADVGTPAFNFAIEGEALTIVDADGDTQVRDADNPETNTAAGPDGLWDGFSGSGYLDMGADAGDAAEFQVSVDEAGTYTLEVRYTNAGTNGADRPMDILVDGQSQGSLAFASTGTDAAGWENWTTTTIEVELEAGDNTIRLANIGNAGPNIDSLTVSRDGVAPDRPVEPGDRFSVKINFQPEGTAVPDGYIADNGKAFGTQSVTVDGQTYQYGWVTEESIYDGDPGTEPLDISSLTSVAVNDRTDDIAGLDPRQGTYAHFDQPGPSYVRAGWEIELEDGFYEVTISIGDTSGPYDSNNVLNAEGELFNDPFTPFRPDDFPADTNPSNDTDGVRSDLVTRIVQVTDGRLTLDSMGLNNENTEIQYIEIQALPDLTPGDDRDAAEDYAFFTDARAIAGVGQNEVEVDLDPDDGAIPTGVDPTSDIFVGISVVDGRGGALLESLGDGSIRLFETVTGQEVSFNANTTGGFDSLTISPSQTLKPFTSYTLVIDGFQDRGPNDDASAPTREFQKYTNTFVTGAEPEVVARDVAFNDVVELNGAADGAFGFTSLEMSPDGAYMYIATISGELLRYDVDPIDGSLSNRQDLSLPNDYFDQPGQSQQRGIIGLVVDPTDPNVLWITDNYPIPLTGRDNGVPDFSGRITKITLDDGPGFSGTAEAYITGLPRSNGDHVTNSLEFRENPDYDPDTNPDVPSHLLYLIQGSNTAMGEPDSAWGNRPERLLNAAVLEIDPTRDVSNGPFDVSTEPLPDDGLNRRFDDPDGHPKDDPIPMGNGEFLVFDDRGVATVQDASGNVLETYYDPYAPDAVLTIFATGARNAYDLVWHSNGFLYVPTNGSAAGGNVPDDPSTPENERYTNVEKQDDYLFRIEEGGYYGHPNPLRDEYILNGGNPTGANDPNQVDKYPTGTIPEGTYDIAGVYSLGENRSPNGAVEYTSGVFGGNLQGNVLFTEYSGGDDVRSITLDANGNVIGDDVLRDPDGNVITYVDPLDIIENPATGQLYLLTLNRGNGQSQIIRLDPAPGGTTGPVDPDPDPDPVDDLVMVLAIQAEDMTPDDGTSVVVASGAGAEIEIRDINNPEPNQADLPNGLRPGAFGVDGNDVDDDGVPGGYADFGSTNEDFITFSFELDPDQAGDSVLRVRYANGGNADRPLEVFVNNVSVGVVSFPPPQDPALDDADSRWAEWLTVDIDADLAAGLNTVRFQATDNTGPNIDQLAILQEEGDATPGFTLYEAEDAALGGAVVVPESQDDRNASGDGFVDFAGAGDQTITWTVNVDEAGSYEIGFRYALAASKADRPLGLTINGNDLGQLNFVGQSNDDETDWFFQDVLVNLEAGSNTIVLTAPNAVGPNIDLLRVPDDSGDIFIPVYADVSDGGRIELEDGNSARTVNELTADFYFTVDSDGLYRLDLAANAGADDGGSLALTLNGQTIDSLAYPGVGDAGEQGIYVELQAGVEYNLRAVSSADGADDLDYLDVSPLTGNDNADIEVQSGDAAYFANRLHFSYLENNSASNDDREFKDSATVTISNSGSEPLEILESDIDGPFVLADPGAFDGLTLAAGESLTVTVLFDRDAYTAPTTDAGDGVFEGRIRLVTNDQDSPVAEIHMAGFWQARDEGGWEPNVNEVWEVFGFGNQIDGLATTGGGQNSVLNDFDLYRPVNDDEVLSRYWSLADGVSEAKITQIAAYHGGGGATLGIHAPGNKNQDIIFTNHQGDNNQTLLPLVNNGDFATATFSRDTIPDGWAGEEVFGIEMAGLSTDPSLNPQGGGTPPADADGIERGYTVRMFRALDADGNVIPNTYLGIMDYTGINYDYNDNMFVIEGVKPVSGGSLTVTNNDGVPSDERLVMSRIENPVNDAQEVHDEVTITLSNDGFDALTIDDVEVSDTSLFELTEAFSAVTLAPGESVEVTVRFIADDPNDGSLYEASLIISSSDADEAEKVIELAGISQNQSESGQEPTVQEIVNAFGYSTDVAQGQMNQGGLVEANGDEVLAPYFQRADGASPITITQLAAYHGQGDIARLFIHDVDSRDIDEIIAHDEADGQTLLPRTLNDGDNLAVATLDRDDPFGFYAEISDRPGYISWSDPDANLYEDTIDAIGIPGANLNWDENDGHLIRVYVAKDADGNVIPNTYIVIQDYAGVNYDYNDNIFLVENVTTYDPTGAEDADGNGRVDLYDDDDGDGTPNFLDDPTPVEQTAFNDDQSAWAVGADGLTLEARFFDNGGQGVAYNDTTDAHQGDGFRSDEAVDISNGSLAIGYVADGEWLEYTLNVETAGTYTLNFSTSAVSGGKSITAAFEQDGNFYTDAQTQALPNTGSFTSFTEVGPLTFDLEEGEQVLRLTFNGGQLDLASFSLDLVEPVDDGQDPFNDTQTPWLVDADGLTLEARLFDSGGQGVSYNDSTAAHQGNGFRSDEAVDISTPSLAIGYITEGEWVEYTINVAEDGLYDLGFLTSMDTNFPGPRTITASFAKGGDSPYVSASPVAVNDTGSWSNFVPTETTQVALEAGEQVVRLTFNGGSMDLASFTLAPVGAVDDGQQAFTDDGQPWQVGSEFSLDAVNYDEGGQDVAYNDTSEAQLGSNVRGEGVDLSNGGSAIGWIEDGEWVEYTLNIEQAGTYDMAFLASLGTTGGGQRSITASFTKDDGTPYATATPVGVEPTGGWTNYVETESTQVTLEAGEQVLRLTFNGGSMDLEGFSLSRDGQQAFNAGGTPWLVDADDGLALDAVQFDEGEQGEAFNELSAAQFGSDFRDTPVDIVGQGEAVGWIEDGEWLEYTINVEQAGSHTLSFVTSGPNGGRSITASVEQNGSVYEQGSVDTPVTSDWGVFVDTASMTLDLEAGVQVLRLTFNGGSQDIASFELTRDPDAAAANAASASLLLADDPLASQADDGIDSQPMSDDVGVQGVQQDDAGF</sequence>
<feature type="region of interest" description="Disordered" evidence="2">
    <location>
        <begin position="1613"/>
        <end position="1643"/>
    </location>
</feature>
<keyword evidence="1" id="KW-0732">Signal</keyword>
<dbReference type="Gene3D" id="2.60.120.260">
    <property type="entry name" value="Galactose-binding domain-like"/>
    <property type="match status" value="13"/>
</dbReference>
<dbReference type="InterPro" id="IPR008979">
    <property type="entry name" value="Galactose-bd-like_sf"/>
</dbReference>
<dbReference type="PROSITE" id="PS50268">
    <property type="entry name" value="CADHERIN_2"/>
    <property type="match status" value="3"/>
</dbReference>
<dbReference type="SMART" id="SM00112">
    <property type="entry name" value="CA"/>
    <property type="match status" value="2"/>
</dbReference>
<dbReference type="Pfam" id="PF05345">
    <property type="entry name" value="He_PIG"/>
    <property type="match status" value="1"/>
</dbReference>
<feature type="domain" description="Cadherin" evidence="3">
    <location>
        <begin position="1491"/>
        <end position="1604"/>
    </location>
</feature>
<name>A0AAU7KMF8_9GAMM</name>
<dbReference type="Gene3D" id="2.60.120.430">
    <property type="entry name" value="Galactose-binding lectin"/>
    <property type="match status" value="1"/>
</dbReference>
<proteinExistence type="predicted"/>
<protein>
    <submittedName>
        <fullName evidence="5">Carbohydrate-binding protein</fullName>
    </submittedName>
</protein>
<feature type="domain" description="CBM6" evidence="4">
    <location>
        <begin position="4561"/>
        <end position="4700"/>
    </location>
</feature>
<organism evidence="5">
    <name type="scientific">Halomonas sp. RT37</name>
    <dbReference type="NCBI Taxonomy" id="2950872"/>
    <lineage>
        <taxon>Bacteria</taxon>
        <taxon>Pseudomonadati</taxon>
        <taxon>Pseudomonadota</taxon>
        <taxon>Gammaproteobacteria</taxon>
        <taxon>Oceanospirillales</taxon>
        <taxon>Halomonadaceae</taxon>
        <taxon>Halomonas</taxon>
    </lineage>
</organism>
<dbReference type="SMART" id="SM00606">
    <property type="entry name" value="CBD_IV"/>
    <property type="match status" value="6"/>
</dbReference>
<dbReference type="SMART" id="SM00736">
    <property type="entry name" value="CADG"/>
    <property type="match status" value="3"/>
</dbReference>
<dbReference type="Gene3D" id="2.60.40.60">
    <property type="entry name" value="Cadherins"/>
    <property type="match status" value="2"/>
</dbReference>
<dbReference type="GO" id="GO:0016020">
    <property type="term" value="C:membrane"/>
    <property type="evidence" value="ECO:0007669"/>
    <property type="project" value="InterPro"/>
</dbReference>
<feature type="domain" description="Cadherin" evidence="3">
    <location>
        <begin position="1052"/>
        <end position="1146"/>
    </location>
</feature>
<dbReference type="InterPro" id="IPR011042">
    <property type="entry name" value="6-blade_b-propeller_TolB-like"/>
</dbReference>
<evidence type="ECO:0000259" key="3">
    <source>
        <dbReference type="PROSITE" id="PS50268"/>
    </source>
</evidence>
<dbReference type="Gene3D" id="2.120.10.30">
    <property type="entry name" value="TolB, C-terminal domain"/>
    <property type="match status" value="1"/>
</dbReference>
<dbReference type="Gene3D" id="2.60.40.10">
    <property type="entry name" value="Immunoglobulins"/>
    <property type="match status" value="7"/>
</dbReference>
<feature type="domain" description="CBM6" evidence="4">
    <location>
        <begin position="4386"/>
        <end position="4531"/>
    </location>
</feature>
<feature type="compositionally biased region" description="Low complexity" evidence="2">
    <location>
        <begin position="119"/>
        <end position="145"/>
    </location>
</feature>
<feature type="region of interest" description="Disordered" evidence="2">
    <location>
        <begin position="2748"/>
        <end position="2783"/>
    </location>
</feature>
<dbReference type="CDD" id="cd11304">
    <property type="entry name" value="Cadherin_repeat"/>
    <property type="match status" value="2"/>
</dbReference>
<dbReference type="SUPFAM" id="SSF50952">
    <property type="entry name" value="Soluble quinoprotein glucose dehydrogenase"/>
    <property type="match status" value="1"/>
</dbReference>
<evidence type="ECO:0000256" key="2">
    <source>
        <dbReference type="SAM" id="MobiDB-lite"/>
    </source>
</evidence>